<dbReference type="PANTHER" id="PTHR12860">
    <property type="entry name" value="SIGNAL RECOGNITION PARTICLE 68 KDA PROTEIN"/>
    <property type="match status" value="1"/>
</dbReference>
<comment type="subcellular location">
    <subcellularLocation>
        <location evidence="2 12">Cytoplasm</location>
    </subcellularLocation>
    <subcellularLocation>
        <location evidence="1">Endoplasmic reticulum</location>
    </subcellularLocation>
    <subcellularLocation>
        <location evidence="3">Nucleus</location>
        <location evidence="3">Nucleolus</location>
    </subcellularLocation>
</comment>
<evidence type="ECO:0000256" key="4">
    <source>
        <dbReference type="ARBA" id="ARBA00009352"/>
    </source>
</evidence>
<evidence type="ECO:0000256" key="7">
    <source>
        <dbReference type="ARBA" id="ARBA00022884"/>
    </source>
</evidence>
<gene>
    <name evidence="13" type="ORF">CDAUBV1_LOCUS16536</name>
</gene>
<evidence type="ECO:0000256" key="11">
    <source>
        <dbReference type="ARBA" id="ARBA00029498"/>
    </source>
</evidence>
<evidence type="ECO:0000256" key="3">
    <source>
        <dbReference type="ARBA" id="ARBA00004604"/>
    </source>
</evidence>
<dbReference type="CDD" id="cd15481">
    <property type="entry name" value="SRP68-RBD"/>
    <property type="match status" value="1"/>
</dbReference>
<sequence>MTSQEGPQCGTELPPFPTSEKQVLYSVPIIALVKSAQQQHGLRHGDYQRYHQYITRKLRRMRKSLHFQQGNRSKVTPKRLTADMIVDARFIVLKIFEIERSWAYAMQLKAESNSELRKRFQMISRLRKAVLRGSQLMELLNESGLLDAQTKLELRAYTQWIHGILAFELQDWVKAKELLESTRTIYNGLIQTVEEDSRGIYLARIDDIQPQIHYCAYNIGDKSAASDLQRMRTQATNASDELAELQLDQLLNQARASQAGMVTEVNWLGTTIPIRTEKVKMAILTVKECDQELLKTEGQPAKLSLYESALKSCVDAMSAVRDELRGVSDADTAGSVSGLGDKKGTSGVLASAPSSDKAARLQLLYNYLQYLKLTRTVARTLLHTEGALSSPNLEASGQVKSGHGTSAYSKPQELSRLYDTIVQNLQEILALPGVVQHSMGFKELMHAKMSAYRSYRCYYLAFTYFHGKRFAECSALLGRAKRHALEAVHSLSPTTASWTQQESDATPGGTPEKLIQDLKNLITLIEAEDLTCRAAYMLDLSEAGDHTPTTAASETAESDSKLAHKALVDRMDSFLDPKAVEKSLSLLANPFVPLPPSFEPIPVKPVLFDLALNHVNFPSLADKIEKKSDGAKDSGIAGLVRGWLWGGDESKNKGGQKS</sequence>
<evidence type="ECO:0000256" key="6">
    <source>
        <dbReference type="ARBA" id="ARBA00022824"/>
    </source>
</evidence>
<dbReference type="GO" id="GO:0005786">
    <property type="term" value="C:signal recognition particle, endoplasmic reticulum targeting"/>
    <property type="evidence" value="ECO:0007669"/>
    <property type="project" value="UniProtKB-KW"/>
</dbReference>
<keyword evidence="7 12" id="KW-0694">RNA-binding</keyword>
<dbReference type="GO" id="GO:0006614">
    <property type="term" value="P:SRP-dependent cotranslational protein targeting to membrane"/>
    <property type="evidence" value="ECO:0007669"/>
    <property type="project" value="InterPro"/>
</dbReference>
<evidence type="ECO:0000256" key="5">
    <source>
        <dbReference type="ARBA" id="ARBA00022490"/>
    </source>
</evidence>
<proteinExistence type="inferred from homology"/>
<keyword evidence="6" id="KW-0256">Endoplasmic reticulum</keyword>
<evidence type="ECO:0000256" key="12">
    <source>
        <dbReference type="PIRNR" id="PIRNR038995"/>
    </source>
</evidence>
<organism evidence="13 14">
    <name type="scientific">Calicophoron daubneyi</name>
    <name type="common">Rumen fluke</name>
    <name type="synonym">Paramphistomum daubneyi</name>
    <dbReference type="NCBI Taxonomy" id="300641"/>
    <lineage>
        <taxon>Eukaryota</taxon>
        <taxon>Metazoa</taxon>
        <taxon>Spiralia</taxon>
        <taxon>Lophotrochozoa</taxon>
        <taxon>Platyhelminthes</taxon>
        <taxon>Trematoda</taxon>
        <taxon>Digenea</taxon>
        <taxon>Plagiorchiida</taxon>
        <taxon>Pronocephalata</taxon>
        <taxon>Paramphistomoidea</taxon>
        <taxon>Paramphistomidae</taxon>
        <taxon>Calicophoron</taxon>
    </lineage>
</organism>
<protein>
    <recommendedName>
        <fullName evidence="11 12">Signal recognition particle subunit SRP68</fullName>
        <shortName evidence="12">SRP68</shortName>
    </recommendedName>
</protein>
<keyword evidence="10 12" id="KW-0687">Ribonucleoprotein</keyword>
<dbReference type="GO" id="GO:0030942">
    <property type="term" value="F:endoplasmic reticulum signal peptide binding"/>
    <property type="evidence" value="ECO:0007669"/>
    <property type="project" value="InterPro"/>
</dbReference>
<name>A0AAV2TWQ4_CALDB</name>
<keyword evidence="9" id="KW-0539">Nucleus</keyword>
<evidence type="ECO:0000313" key="13">
    <source>
        <dbReference type="EMBL" id="CAL5141282.1"/>
    </source>
</evidence>
<reference evidence="13" key="1">
    <citation type="submission" date="2024-06" db="EMBL/GenBank/DDBJ databases">
        <authorList>
            <person name="Liu X."/>
            <person name="Lenzi L."/>
            <person name="Haldenby T S."/>
            <person name="Uol C."/>
        </authorList>
    </citation>
    <scope>NUCLEOTIDE SEQUENCE</scope>
</reference>
<evidence type="ECO:0000256" key="10">
    <source>
        <dbReference type="ARBA" id="ARBA00023274"/>
    </source>
</evidence>
<evidence type="ECO:0000256" key="1">
    <source>
        <dbReference type="ARBA" id="ARBA00004240"/>
    </source>
</evidence>
<dbReference type="EMBL" id="CAXLJL010000823">
    <property type="protein sequence ID" value="CAL5141282.1"/>
    <property type="molecule type" value="Genomic_DNA"/>
</dbReference>
<dbReference type="GO" id="GO:0005730">
    <property type="term" value="C:nucleolus"/>
    <property type="evidence" value="ECO:0007669"/>
    <property type="project" value="UniProtKB-SubCell"/>
</dbReference>
<dbReference type="GO" id="GO:0005783">
    <property type="term" value="C:endoplasmic reticulum"/>
    <property type="evidence" value="ECO:0007669"/>
    <property type="project" value="UniProtKB-SubCell"/>
</dbReference>
<accession>A0AAV2TWQ4</accession>
<dbReference type="GO" id="GO:0005829">
    <property type="term" value="C:cytosol"/>
    <property type="evidence" value="ECO:0007669"/>
    <property type="project" value="UniProtKB-ARBA"/>
</dbReference>
<comment type="function">
    <text evidence="12">Component of the signal recognition particle (SRP) complex, a ribonucleoprotein complex that mediates the cotranslational targeting of secretory and membrane proteins to the endoplasmic reticulum (ER). The SRP complex interacts with the signal sequence in nascent secretory and membrane proteins and directs them to the membrane of the ER.</text>
</comment>
<keyword evidence="8 12" id="KW-0733">Signal recognition particle</keyword>
<comment type="caution">
    <text evidence="13">The sequence shown here is derived from an EMBL/GenBank/DDBJ whole genome shotgun (WGS) entry which is preliminary data.</text>
</comment>
<dbReference type="Gene3D" id="1.10.3450.40">
    <property type="entry name" value="Signal recognition particle, SRP68 subunit, RNA-binding domain"/>
    <property type="match status" value="1"/>
</dbReference>
<keyword evidence="5 12" id="KW-0963">Cytoplasm</keyword>
<evidence type="ECO:0000256" key="2">
    <source>
        <dbReference type="ARBA" id="ARBA00004496"/>
    </source>
</evidence>
<dbReference type="InterPro" id="IPR034652">
    <property type="entry name" value="SRP68-RBD"/>
</dbReference>
<evidence type="ECO:0000256" key="9">
    <source>
        <dbReference type="ARBA" id="ARBA00023242"/>
    </source>
</evidence>
<comment type="similarity">
    <text evidence="4 12">Belongs to the SRP68 family.</text>
</comment>
<dbReference type="Proteomes" id="UP001497525">
    <property type="component" value="Unassembled WGS sequence"/>
</dbReference>
<dbReference type="FunFam" id="1.10.3450.40:FF:000001">
    <property type="entry name" value="Signal recognition particle subunit SRP68"/>
    <property type="match status" value="1"/>
</dbReference>
<dbReference type="AlphaFoldDB" id="A0AAV2TWQ4"/>
<dbReference type="PIRSF" id="PIRSF038995">
    <property type="entry name" value="SRP68"/>
    <property type="match status" value="1"/>
</dbReference>
<evidence type="ECO:0000313" key="14">
    <source>
        <dbReference type="Proteomes" id="UP001497525"/>
    </source>
</evidence>
<dbReference type="GO" id="GO:0005047">
    <property type="term" value="F:signal recognition particle binding"/>
    <property type="evidence" value="ECO:0007669"/>
    <property type="project" value="InterPro"/>
</dbReference>
<dbReference type="InterPro" id="IPR026258">
    <property type="entry name" value="SRP68"/>
</dbReference>
<dbReference type="PANTHER" id="PTHR12860:SF0">
    <property type="entry name" value="SIGNAL RECOGNITION PARTICLE SUBUNIT SRP68"/>
    <property type="match status" value="1"/>
</dbReference>
<dbReference type="GO" id="GO:0008312">
    <property type="term" value="F:7S RNA binding"/>
    <property type="evidence" value="ECO:0007669"/>
    <property type="project" value="InterPro"/>
</dbReference>
<dbReference type="InterPro" id="IPR038253">
    <property type="entry name" value="SRP68_N_sf"/>
</dbReference>
<evidence type="ECO:0000256" key="8">
    <source>
        <dbReference type="ARBA" id="ARBA00023135"/>
    </source>
</evidence>
<dbReference type="Pfam" id="PF16969">
    <property type="entry name" value="SRP68"/>
    <property type="match status" value="1"/>
</dbReference>